<organism evidence="13 14">
    <name type="scientific">Halolactibacillus halophilus</name>
    <dbReference type="NCBI Taxonomy" id="306540"/>
    <lineage>
        <taxon>Bacteria</taxon>
        <taxon>Bacillati</taxon>
        <taxon>Bacillota</taxon>
        <taxon>Bacilli</taxon>
        <taxon>Bacillales</taxon>
        <taxon>Bacillaceae</taxon>
        <taxon>Halolactibacillus</taxon>
    </lineage>
</organism>
<protein>
    <submittedName>
        <fullName evidence="13">Methyl-accepting chemotaxis protein</fullName>
    </submittedName>
</protein>
<name>A0A1I5Q709_9BACI</name>
<evidence type="ECO:0000313" key="14">
    <source>
        <dbReference type="Proteomes" id="UP000242243"/>
    </source>
</evidence>
<dbReference type="AlphaFoldDB" id="A0A1I5Q709"/>
<keyword evidence="5 9" id="KW-0472">Membrane</keyword>
<dbReference type="Pfam" id="PF00672">
    <property type="entry name" value="HAMP"/>
    <property type="match status" value="1"/>
</dbReference>
<dbReference type="OrthoDB" id="9760371at2"/>
<feature type="transmembrane region" description="Helical" evidence="9">
    <location>
        <begin position="192"/>
        <end position="211"/>
    </location>
</feature>
<dbReference type="Gene3D" id="6.10.340.10">
    <property type="match status" value="1"/>
</dbReference>
<evidence type="ECO:0000313" key="13">
    <source>
        <dbReference type="EMBL" id="SFP42035.1"/>
    </source>
</evidence>
<dbReference type="InterPro" id="IPR033463">
    <property type="entry name" value="sCache_3"/>
</dbReference>
<dbReference type="Proteomes" id="UP000242243">
    <property type="component" value="Unassembled WGS sequence"/>
</dbReference>
<feature type="domain" description="HAMP" evidence="11">
    <location>
        <begin position="213"/>
        <end position="268"/>
    </location>
</feature>
<dbReference type="CDD" id="cd06225">
    <property type="entry name" value="HAMP"/>
    <property type="match status" value="1"/>
</dbReference>
<accession>A0A1I5Q709</accession>
<evidence type="ECO:0000256" key="4">
    <source>
        <dbReference type="ARBA" id="ARBA00022989"/>
    </source>
</evidence>
<evidence type="ECO:0000313" key="15">
    <source>
        <dbReference type="Proteomes" id="UP000321547"/>
    </source>
</evidence>
<keyword evidence="4 9" id="KW-1133">Transmembrane helix</keyword>
<evidence type="ECO:0000256" key="9">
    <source>
        <dbReference type="SAM" id="Phobius"/>
    </source>
</evidence>
<proteinExistence type="inferred from homology"/>
<evidence type="ECO:0000256" key="2">
    <source>
        <dbReference type="ARBA" id="ARBA00022475"/>
    </source>
</evidence>
<keyword evidence="2" id="KW-1003">Cell membrane</keyword>
<keyword evidence="15" id="KW-1185">Reference proteome</keyword>
<dbReference type="SUPFAM" id="SSF58104">
    <property type="entry name" value="Methyl-accepting chemotaxis protein (MCP) signaling domain"/>
    <property type="match status" value="1"/>
</dbReference>
<dbReference type="InterPro" id="IPR004089">
    <property type="entry name" value="MCPsignal_dom"/>
</dbReference>
<feature type="transmembrane region" description="Helical" evidence="9">
    <location>
        <begin position="9"/>
        <end position="31"/>
    </location>
</feature>
<dbReference type="SMART" id="SM00283">
    <property type="entry name" value="MA"/>
    <property type="match status" value="1"/>
</dbReference>
<evidence type="ECO:0000256" key="7">
    <source>
        <dbReference type="ARBA" id="ARBA00029447"/>
    </source>
</evidence>
<dbReference type="STRING" id="306540.SAMN05421839_11918"/>
<dbReference type="Pfam" id="PF17202">
    <property type="entry name" value="sCache_3_3"/>
    <property type="match status" value="1"/>
</dbReference>
<evidence type="ECO:0000256" key="3">
    <source>
        <dbReference type="ARBA" id="ARBA00022692"/>
    </source>
</evidence>
<evidence type="ECO:0000256" key="1">
    <source>
        <dbReference type="ARBA" id="ARBA00004651"/>
    </source>
</evidence>
<comment type="similarity">
    <text evidence="7">Belongs to the methyl-accepting chemotaxis (MCP) protein family.</text>
</comment>
<keyword evidence="3 9" id="KW-0812">Transmembrane</keyword>
<reference evidence="12 15" key="2">
    <citation type="submission" date="2019-07" db="EMBL/GenBank/DDBJ databases">
        <title>Whole genome shotgun sequence of Halolactibacillus halophilus NBRC 100868.</title>
        <authorList>
            <person name="Hosoyama A."/>
            <person name="Uohara A."/>
            <person name="Ohji S."/>
            <person name="Ichikawa N."/>
        </authorList>
    </citation>
    <scope>NUCLEOTIDE SEQUENCE [LARGE SCALE GENOMIC DNA]</scope>
    <source>
        <strain evidence="12 15">NBRC 100868</strain>
    </source>
</reference>
<evidence type="ECO:0000256" key="8">
    <source>
        <dbReference type="PROSITE-ProRule" id="PRU00284"/>
    </source>
</evidence>
<evidence type="ECO:0000259" key="10">
    <source>
        <dbReference type="PROSITE" id="PS50111"/>
    </source>
</evidence>
<evidence type="ECO:0000256" key="6">
    <source>
        <dbReference type="ARBA" id="ARBA00023224"/>
    </source>
</evidence>
<dbReference type="SMART" id="SM00304">
    <property type="entry name" value="HAMP"/>
    <property type="match status" value="2"/>
</dbReference>
<comment type="subcellular location">
    <subcellularLocation>
        <location evidence="1">Cell membrane</location>
        <topology evidence="1">Multi-pass membrane protein</topology>
    </subcellularLocation>
</comment>
<dbReference type="SUPFAM" id="SSF103190">
    <property type="entry name" value="Sensory domain-like"/>
    <property type="match status" value="1"/>
</dbReference>
<reference evidence="13 14" key="1">
    <citation type="submission" date="2016-10" db="EMBL/GenBank/DDBJ databases">
        <authorList>
            <person name="de Groot N.N."/>
        </authorList>
    </citation>
    <scope>NUCLEOTIDE SEQUENCE [LARGE SCALE GENOMIC DNA]</scope>
    <source>
        <strain evidence="13 14">DSM 17073</strain>
    </source>
</reference>
<dbReference type="EMBL" id="FOXC01000019">
    <property type="protein sequence ID" value="SFP42035.1"/>
    <property type="molecule type" value="Genomic_DNA"/>
</dbReference>
<evidence type="ECO:0000313" key="12">
    <source>
        <dbReference type="EMBL" id="GEM01630.1"/>
    </source>
</evidence>
<dbReference type="PROSITE" id="PS50885">
    <property type="entry name" value="HAMP"/>
    <property type="match status" value="1"/>
</dbReference>
<dbReference type="Gene3D" id="1.10.287.950">
    <property type="entry name" value="Methyl-accepting chemotaxis protein"/>
    <property type="match status" value="1"/>
</dbReference>
<dbReference type="GO" id="GO:0005886">
    <property type="term" value="C:plasma membrane"/>
    <property type="evidence" value="ECO:0007669"/>
    <property type="project" value="UniProtKB-SubCell"/>
</dbReference>
<dbReference type="EMBL" id="BJWI01000013">
    <property type="protein sequence ID" value="GEM01630.1"/>
    <property type="molecule type" value="Genomic_DNA"/>
</dbReference>
<dbReference type="Proteomes" id="UP000321547">
    <property type="component" value="Unassembled WGS sequence"/>
</dbReference>
<dbReference type="InterPro" id="IPR029151">
    <property type="entry name" value="Sensor-like_sf"/>
</dbReference>
<dbReference type="Pfam" id="PF00015">
    <property type="entry name" value="MCPsignal"/>
    <property type="match status" value="1"/>
</dbReference>
<dbReference type="InterPro" id="IPR003660">
    <property type="entry name" value="HAMP_dom"/>
</dbReference>
<feature type="domain" description="Methyl-accepting transducer" evidence="10">
    <location>
        <begin position="287"/>
        <end position="544"/>
    </location>
</feature>
<dbReference type="PANTHER" id="PTHR32089:SF112">
    <property type="entry name" value="LYSOZYME-LIKE PROTEIN-RELATED"/>
    <property type="match status" value="1"/>
</dbReference>
<dbReference type="RefSeq" id="WP_089832142.1">
    <property type="nucleotide sequence ID" value="NZ_BJWI01000013.1"/>
</dbReference>
<gene>
    <name evidence="12" type="ORF">HHA03_11620</name>
    <name evidence="13" type="ORF">SAMN05421839_11918</name>
</gene>
<dbReference type="GO" id="GO:0007165">
    <property type="term" value="P:signal transduction"/>
    <property type="evidence" value="ECO:0007669"/>
    <property type="project" value="UniProtKB-KW"/>
</dbReference>
<dbReference type="PANTHER" id="PTHR32089">
    <property type="entry name" value="METHYL-ACCEPTING CHEMOTAXIS PROTEIN MCPB"/>
    <property type="match status" value="1"/>
</dbReference>
<evidence type="ECO:0000259" key="11">
    <source>
        <dbReference type="PROSITE" id="PS50885"/>
    </source>
</evidence>
<keyword evidence="6 8" id="KW-0807">Transducer</keyword>
<dbReference type="PROSITE" id="PS50111">
    <property type="entry name" value="CHEMOTAXIS_TRANSDUC_2"/>
    <property type="match status" value="1"/>
</dbReference>
<evidence type="ECO:0000256" key="5">
    <source>
        <dbReference type="ARBA" id="ARBA00023136"/>
    </source>
</evidence>
<sequence length="573" mass="61705">MRSLKQKMLLLFGTLTLVILVGVMVVSYYMASNEMEEMYLDQALNETLNASELFLNDKFGGFEISQGELKGVMGQDNDAITSTLDLLSFQLERVFTLFEYQNDTFTRQSTSIIGEDGQRTTGTALDNEAVTSTLLNNESYLGESVIAGTAYYTAYRPVFNRDGAIIGALFTGAPKAEIDGLIETYLSQMGPVFLTVGLIAITVMLVVVYVLSRSLVGPLKQLKILAARLGDKDLTVDVPDQYMKRQDEIGAIARALMDTTTALKTIMQSIQTSAAKVNASASVVTMNTTQTAQASDDVANAMNEVADGAQSQAQAIESGADKGQLLGEKINHNAEIITALTESNGAVNTAVNDGLKEINALVSLSKSSEKETQAIAEKIEQTNSSAEEISKASQVIASIAEQTNLLALNAAIESARAGEAGKGFAVVADEIRKLAEDSTTSTAEIDQIVANLQGNTSDATLKMRDVLHNYHQQSEKINQNKAQYDAINQAINTSKQHIKSLTDSGEDMGVYKDEILEVLENLSAIAEENASSTEEVSASMEEQSASLDEIKSLGESLLALADELDQEVKQFKL</sequence>